<gene>
    <name evidence="1" type="ORF">BN9_044740</name>
</gene>
<keyword evidence="2" id="KW-1185">Reference proteome</keyword>
<accession>A0A024GAW1</accession>
<protein>
    <submittedName>
        <fullName evidence="1">Uncharacterized protein</fullName>
    </submittedName>
</protein>
<dbReference type="AlphaFoldDB" id="A0A024GAW1"/>
<reference evidence="1 2" key="1">
    <citation type="submission" date="2012-05" db="EMBL/GenBank/DDBJ databases">
        <title>Recombination and specialization in a pathogen metapopulation.</title>
        <authorList>
            <person name="Gardiner A."/>
            <person name="Kemen E."/>
            <person name="Schultz-Larsen T."/>
            <person name="MacLean D."/>
            <person name="Van Oosterhout C."/>
            <person name="Jones J.D.G."/>
        </authorList>
    </citation>
    <scope>NUCLEOTIDE SEQUENCE [LARGE SCALE GENOMIC DNA]</scope>
    <source>
        <strain evidence="1 2">Ac Nc2</strain>
    </source>
</reference>
<organism evidence="1 2">
    <name type="scientific">Albugo candida</name>
    <dbReference type="NCBI Taxonomy" id="65357"/>
    <lineage>
        <taxon>Eukaryota</taxon>
        <taxon>Sar</taxon>
        <taxon>Stramenopiles</taxon>
        <taxon>Oomycota</taxon>
        <taxon>Peronosporomycetes</taxon>
        <taxon>Albuginales</taxon>
        <taxon>Albuginaceae</taxon>
        <taxon>Albugo</taxon>
    </lineage>
</organism>
<dbReference type="InParanoid" id="A0A024GAW1"/>
<evidence type="ECO:0000313" key="2">
    <source>
        <dbReference type="Proteomes" id="UP000053237"/>
    </source>
</evidence>
<comment type="caution">
    <text evidence="1">The sequence shown here is derived from an EMBL/GenBank/DDBJ whole genome shotgun (WGS) entry which is preliminary data.</text>
</comment>
<name>A0A024GAW1_9STRA</name>
<evidence type="ECO:0000313" key="1">
    <source>
        <dbReference type="EMBL" id="CCI43690.1"/>
    </source>
</evidence>
<dbReference type="Proteomes" id="UP000053237">
    <property type="component" value="Unassembled WGS sequence"/>
</dbReference>
<dbReference type="EMBL" id="CAIX01000054">
    <property type="protein sequence ID" value="CCI43690.1"/>
    <property type="molecule type" value="Genomic_DNA"/>
</dbReference>
<proteinExistence type="predicted"/>
<sequence>MIEELVFGPNFSIVESRYTTYLLIISIGYQDIKSLPDGYQLIGSSKSKTKNSSVRALNNCGRKLEKAPDGWALSCMCILLVAYRWSQILNALLHECLIWPAY</sequence>